<dbReference type="EMBL" id="WKKV01000004">
    <property type="protein sequence ID" value="MSE02556.1"/>
    <property type="molecule type" value="Genomic_DNA"/>
</dbReference>
<evidence type="ECO:0000313" key="3">
    <source>
        <dbReference type="EMBL" id="MSE02556.1"/>
    </source>
</evidence>
<proteinExistence type="predicted"/>
<keyword evidence="1" id="KW-0175">Coiled coil</keyword>
<evidence type="ECO:0000256" key="2">
    <source>
        <dbReference type="SAM" id="MobiDB-lite"/>
    </source>
</evidence>
<dbReference type="RefSeq" id="WP_014305193.1">
    <property type="nucleotide sequence ID" value="NZ_AP028932.1"/>
</dbReference>
<feature type="coiled-coil region" evidence="1">
    <location>
        <begin position="6"/>
        <end position="33"/>
    </location>
</feature>
<dbReference type="InterPro" id="IPR019673">
    <property type="entry name" value="Spore_germination_GerPC"/>
</dbReference>
<protein>
    <recommendedName>
        <fullName evidence="4">Spore germination protein GerPC</fullName>
    </recommendedName>
</protein>
<dbReference type="Pfam" id="PF10737">
    <property type="entry name" value="GerPC"/>
    <property type="match status" value="1"/>
</dbReference>
<name>A0A6A8LGM4_BACVE</name>
<gene>
    <name evidence="3" type="ORF">GKC39_10820</name>
</gene>
<feature type="compositionally biased region" description="Basic and acidic residues" evidence="2">
    <location>
        <begin position="93"/>
        <end position="111"/>
    </location>
</feature>
<reference evidence="3" key="1">
    <citation type="submission" date="2019-11" db="EMBL/GenBank/DDBJ databases">
        <title>Draft Genome Sequence of Plant Growth-Promoting Rhizosphere-Associated Bacteria.</title>
        <authorList>
            <person name="Vasilyev I.Y."/>
            <person name="Radchenko V."/>
            <person name="Ilnitskaya E.V."/>
        </authorList>
    </citation>
    <scope>NUCLEOTIDE SEQUENCE</scope>
    <source>
        <strain evidence="3">VRA_517_n</strain>
    </source>
</reference>
<dbReference type="AlphaFoldDB" id="A0A6A8LGM4"/>
<sequence length="126" mass="14832">MKKIMKEIFKKVCEEELDRLKKVEQQLDELQDKCHFEPQTVEGEKTYVHIEHVKVDKIEYNIDFEQLSIEELSGMLNIGATYHTPAHRLKQACAEESRDNPQNDAAKEKRQTKQQTPNVTIRGRKH</sequence>
<evidence type="ECO:0008006" key="4">
    <source>
        <dbReference type="Google" id="ProtNLM"/>
    </source>
</evidence>
<feature type="region of interest" description="Disordered" evidence="2">
    <location>
        <begin position="89"/>
        <end position="126"/>
    </location>
</feature>
<organism evidence="3">
    <name type="scientific">Bacillus velezensis</name>
    <dbReference type="NCBI Taxonomy" id="492670"/>
    <lineage>
        <taxon>Bacteria</taxon>
        <taxon>Bacillati</taxon>
        <taxon>Bacillota</taxon>
        <taxon>Bacilli</taxon>
        <taxon>Bacillales</taxon>
        <taxon>Bacillaceae</taxon>
        <taxon>Bacillus</taxon>
        <taxon>Bacillus amyloliquefaciens group</taxon>
    </lineage>
</organism>
<comment type="caution">
    <text evidence="3">The sequence shown here is derived from an EMBL/GenBank/DDBJ whole genome shotgun (WGS) entry which is preliminary data.</text>
</comment>
<accession>A0A6A8LGM4</accession>
<evidence type="ECO:0000256" key="1">
    <source>
        <dbReference type="SAM" id="Coils"/>
    </source>
</evidence>